<evidence type="ECO:0000256" key="1">
    <source>
        <dbReference type="ARBA" id="ARBA00022679"/>
    </source>
</evidence>
<dbReference type="RefSeq" id="WP_205348633.1">
    <property type="nucleotide sequence ID" value="NZ_JAFEUP010000003.1"/>
</dbReference>
<dbReference type="CDD" id="cd04301">
    <property type="entry name" value="NAT_SF"/>
    <property type="match status" value="1"/>
</dbReference>
<accession>A0ABS2IEE1</accession>
<evidence type="ECO:0000256" key="2">
    <source>
        <dbReference type="ARBA" id="ARBA00023315"/>
    </source>
</evidence>
<dbReference type="Pfam" id="PF00583">
    <property type="entry name" value="Acetyltransf_1"/>
    <property type="match status" value="1"/>
</dbReference>
<dbReference type="InterPro" id="IPR016181">
    <property type="entry name" value="Acyl_CoA_acyltransferase"/>
</dbReference>
<evidence type="ECO:0000313" key="4">
    <source>
        <dbReference type="EMBL" id="MBM7061452.1"/>
    </source>
</evidence>
<name>A0ABS2IEE1_9GAMM</name>
<evidence type="ECO:0000259" key="3">
    <source>
        <dbReference type="PROSITE" id="PS51186"/>
    </source>
</evidence>
<dbReference type="EMBL" id="JAFEUP010000003">
    <property type="protein sequence ID" value="MBM7061452.1"/>
    <property type="molecule type" value="Genomic_DNA"/>
</dbReference>
<gene>
    <name evidence="4" type="ORF">JQX08_12125</name>
</gene>
<dbReference type="Proteomes" id="UP000717995">
    <property type="component" value="Unassembled WGS sequence"/>
</dbReference>
<keyword evidence="1" id="KW-0808">Transferase</keyword>
<organism evidence="4 5">
    <name type="scientific">Zestomonas insulae</name>
    <dbReference type="NCBI Taxonomy" id="2809017"/>
    <lineage>
        <taxon>Bacteria</taxon>
        <taxon>Pseudomonadati</taxon>
        <taxon>Pseudomonadota</taxon>
        <taxon>Gammaproteobacteria</taxon>
        <taxon>Pseudomonadales</taxon>
        <taxon>Pseudomonadaceae</taxon>
        <taxon>Zestomonas</taxon>
    </lineage>
</organism>
<comment type="caution">
    <text evidence="4">The sequence shown here is derived from an EMBL/GenBank/DDBJ whole genome shotgun (WGS) entry which is preliminary data.</text>
</comment>
<reference evidence="4 5" key="1">
    <citation type="submission" date="2021-02" db="EMBL/GenBank/DDBJ databases">
        <authorList>
            <person name="Lee D.-H."/>
        </authorList>
    </citation>
    <scope>NUCLEOTIDE SEQUENCE [LARGE SCALE GENOMIC DNA]</scope>
    <source>
        <strain evidence="4 5">UL073</strain>
    </source>
</reference>
<dbReference type="InterPro" id="IPR050832">
    <property type="entry name" value="Bact_Acetyltransf"/>
</dbReference>
<evidence type="ECO:0000313" key="5">
    <source>
        <dbReference type="Proteomes" id="UP000717995"/>
    </source>
</evidence>
<dbReference type="SUPFAM" id="SSF55729">
    <property type="entry name" value="Acyl-CoA N-acyltransferases (Nat)"/>
    <property type="match status" value="1"/>
</dbReference>
<dbReference type="PROSITE" id="PS51186">
    <property type="entry name" value="GNAT"/>
    <property type="match status" value="1"/>
</dbReference>
<dbReference type="PANTHER" id="PTHR43877">
    <property type="entry name" value="AMINOALKYLPHOSPHONATE N-ACETYLTRANSFERASE-RELATED-RELATED"/>
    <property type="match status" value="1"/>
</dbReference>
<sequence>MSLTFRPAVAADATQAVPLIYSSGPLAFDYVFDQPAKGSALDFLHFAFRDGRGEFGFRQHWVGELEGRVVAVGTAFSGVANLRNSISALRQILSFYGPRHGWSVIGRGLRIEQLIRPPSRSVLYLAHLGVVPALTGQGIGGQLIAHLLQQAEPQALRTAALDVAASNPLAQRLYERLGFRVCAERASAIAGLAAHRYMERPLSS</sequence>
<keyword evidence="2" id="KW-0012">Acyltransferase</keyword>
<dbReference type="Gene3D" id="3.40.630.30">
    <property type="match status" value="1"/>
</dbReference>
<feature type="domain" description="N-acetyltransferase" evidence="3">
    <location>
        <begin position="3"/>
        <end position="203"/>
    </location>
</feature>
<protein>
    <submittedName>
        <fullName evidence="4">GNAT family N-acetyltransferase</fullName>
    </submittedName>
</protein>
<keyword evidence="5" id="KW-1185">Reference proteome</keyword>
<dbReference type="InterPro" id="IPR000182">
    <property type="entry name" value="GNAT_dom"/>
</dbReference>
<proteinExistence type="predicted"/>